<keyword evidence="3 5" id="KW-0175">Coiled coil</keyword>
<evidence type="ECO:0000256" key="4">
    <source>
        <dbReference type="ARBA" id="ARBA00023212"/>
    </source>
</evidence>
<accession>A0A3R6WIM6</accession>
<gene>
    <name evidence="6" type="ORF">DYB32_007016</name>
</gene>
<feature type="coiled-coil region" evidence="5">
    <location>
        <begin position="507"/>
        <end position="541"/>
    </location>
</feature>
<evidence type="ECO:0000313" key="6">
    <source>
        <dbReference type="EMBL" id="RHY27140.1"/>
    </source>
</evidence>
<evidence type="ECO:0000256" key="1">
    <source>
        <dbReference type="ARBA" id="ARBA00004300"/>
    </source>
</evidence>
<protein>
    <submittedName>
        <fullName evidence="6">Uncharacterized protein</fullName>
    </submittedName>
</protein>
<evidence type="ECO:0000256" key="2">
    <source>
        <dbReference type="ARBA" id="ARBA00022490"/>
    </source>
</evidence>
<feature type="coiled-coil region" evidence="5">
    <location>
        <begin position="342"/>
        <end position="469"/>
    </location>
</feature>
<dbReference type="AlphaFoldDB" id="A0A3R6WIM6"/>
<reference evidence="6 7" key="1">
    <citation type="submission" date="2018-08" db="EMBL/GenBank/DDBJ databases">
        <title>Aphanomyces genome sequencing and annotation.</title>
        <authorList>
            <person name="Minardi D."/>
            <person name="Oidtmann B."/>
            <person name="Van Der Giezen M."/>
            <person name="Studholme D.J."/>
        </authorList>
    </citation>
    <scope>NUCLEOTIDE SEQUENCE [LARGE SCALE GENOMIC DNA]</scope>
    <source>
        <strain evidence="6 7">NJM0002</strain>
    </source>
</reference>
<dbReference type="Proteomes" id="UP000285060">
    <property type="component" value="Unassembled WGS sequence"/>
</dbReference>
<organism evidence="6 7">
    <name type="scientific">Aphanomyces invadans</name>
    <dbReference type="NCBI Taxonomy" id="157072"/>
    <lineage>
        <taxon>Eukaryota</taxon>
        <taxon>Sar</taxon>
        <taxon>Stramenopiles</taxon>
        <taxon>Oomycota</taxon>
        <taxon>Saprolegniomycetes</taxon>
        <taxon>Saprolegniales</taxon>
        <taxon>Verrucalvaceae</taxon>
        <taxon>Aphanomyces</taxon>
    </lineage>
</organism>
<dbReference type="VEuPathDB" id="FungiDB:H310_03546"/>
<evidence type="ECO:0000256" key="3">
    <source>
        <dbReference type="ARBA" id="ARBA00023054"/>
    </source>
</evidence>
<comment type="subcellular location">
    <subcellularLocation>
        <location evidence="1">Cytoplasm</location>
        <location evidence="1">Cytoskeleton</location>
        <location evidence="1">Microtubule organizing center</location>
        <location evidence="1">Centrosome</location>
    </subcellularLocation>
</comment>
<dbReference type="Gene3D" id="3.80.10.10">
    <property type="entry name" value="Ribonuclease Inhibitor"/>
    <property type="match status" value="2"/>
</dbReference>
<keyword evidence="4" id="KW-0206">Cytoskeleton</keyword>
<evidence type="ECO:0000256" key="5">
    <source>
        <dbReference type="SAM" id="Coils"/>
    </source>
</evidence>
<dbReference type="EMBL" id="QUSY01000832">
    <property type="protein sequence ID" value="RHY27140.1"/>
    <property type="molecule type" value="Genomic_DNA"/>
</dbReference>
<dbReference type="Pfam" id="PF13516">
    <property type="entry name" value="LRR_6"/>
    <property type="match status" value="2"/>
</dbReference>
<keyword evidence="7" id="KW-1185">Reference proteome</keyword>
<sequence length="704" mass="80182">MKKFRGYNSIFFSQSKSRIERSLGRLTRMFQRGRDGKIRAKAETDGPVLDLSNAYLGDEGCADVVRILREYPSKRLLDLRGNRIQADGITILAAMLKTTMTIEHVNLEWNCIGVLDHGVESLANALALNTSLTSIDLRNNSIGPDGAVILAHALKRNRTLEEMDLRWNEVGSVGGRAFLDVLENGNHSLKRLQLMGNNVPIATSDAIDDYLKRNNHLGSLQDAHDDSLHELRGPECSNLMDAARCSEDGLVQPSDDNAKLLLAYLADKDALTSQIDTLQRSLRSLEAQVEARDATAQQLERELQVARDDRERHIRREGQERDRADDIARLLDQSEARRKHEADESSARIQSLETAILQLKEAKTVAERQAQRSDEELVQAKAHHDQSVRLLEMENDKLRSSLSGVQDEAARLREQVHDGRKELDRRDGMWRIELDETKAAATRRAEVAIEGLEQQLRHANAHADAVVSELHSQKNLVESLQYQVLQMKVAHEAALGDVSKRMEAECHERLERHMAEMEGSMDELRRQRAALEKDVEKHRMHGELLREEKTRQRKVFDEELVTRERQYDELKASVVAKDDRLAAIEVECLRHTRNYAQSQDKLAALESEFENTNKMHAHRIEKLQALLAQEKQACSEAIGVAKDKERRLMEQVATLEGVVQDAERRHEQTLAAFVHDVREYVDRWSAPNRHGRRHCDGNENVDMI</sequence>
<evidence type="ECO:0000313" key="7">
    <source>
        <dbReference type="Proteomes" id="UP000285060"/>
    </source>
</evidence>
<feature type="coiled-coil region" evidence="5">
    <location>
        <begin position="588"/>
        <end position="615"/>
    </location>
</feature>
<dbReference type="InterPro" id="IPR052116">
    <property type="entry name" value="Centro_Cilium_Assembly"/>
</dbReference>
<dbReference type="InterPro" id="IPR032675">
    <property type="entry name" value="LRR_dom_sf"/>
</dbReference>
<dbReference type="SMART" id="SM00368">
    <property type="entry name" value="LRR_RI"/>
    <property type="match status" value="5"/>
</dbReference>
<comment type="caution">
    <text evidence="6">The sequence shown here is derived from an EMBL/GenBank/DDBJ whole genome shotgun (WGS) entry which is preliminary data.</text>
</comment>
<keyword evidence="2" id="KW-0963">Cytoplasm</keyword>
<dbReference type="InterPro" id="IPR001611">
    <property type="entry name" value="Leu-rich_rpt"/>
</dbReference>
<feature type="coiled-coil region" evidence="5">
    <location>
        <begin position="268"/>
        <end position="316"/>
    </location>
</feature>
<dbReference type="GO" id="GO:0005813">
    <property type="term" value="C:centrosome"/>
    <property type="evidence" value="ECO:0007669"/>
    <property type="project" value="UniProtKB-SubCell"/>
</dbReference>
<proteinExistence type="predicted"/>
<name>A0A3R6WIM6_9STRA</name>
<dbReference type="PANTHER" id="PTHR23170">
    <property type="entry name" value="NY-REN-58 ANTIGEN"/>
    <property type="match status" value="1"/>
</dbReference>
<dbReference type="PANTHER" id="PTHR23170:SF3">
    <property type="entry name" value="LEUCINE-RICH REPEAT-CONTAINING PROTEIN 45"/>
    <property type="match status" value="1"/>
</dbReference>
<dbReference type="SUPFAM" id="SSF52047">
    <property type="entry name" value="RNI-like"/>
    <property type="match status" value="1"/>
</dbReference>